<dbReference type="SUPFAM" id="SSF48452">
    <property type="entry name" value="TPR-like"/>
    <property type="match status" value="1"/>
</dbReference>
<evidence type="ECO:0000259" key="10">
    <source>
        <dbReference type="Pfam" id="PF02518"/>
    </source>
</evidence>
<dbReference type="OrthoDB" id="613934at2"/>
<comment type="caution">
    <text evidence="12">The sequence shown here is derived from an EMBL/GenBank/DDBJ whole genome shotgun (WGS) entry which is preliminary data.</text>
</comment>
<feature type="domain" description="Signal transduction histidine kinase subgroup 3 dimerisation and phosphoacceptor" evidence="11">
    <location>
        <begin position="443"/>
        <end position="506"/>
    </location>
</feature>
<keyword evidence="8" id="KW-0902">Two-component regulatory system</keyword>
<dbReference type="RefSeq" id="WP_132114644.1">
    <property type="nucleotide sequence ID" value="NZ_SMJU01000002.1"/>
</dbReference>
<evidence type="ECO:0000313" key="13">
    <source>
        <dbReference type="Proteomes" id="UP000295706"/>
    </source>
</evidence>
<evidence type="ECO:0000259" key="11">
    <source>
        <dbReference type="Pfam" id="PF07730"/>
    </source>
</evidence>
<dbReference type="InterPro" id="IPR036890">
    <property type="entry name" value="HATPase_C_sf"/>
</dbReference>
<dbReference type="SMART" id="SM00028">
    <property type="entry name" value="TPR"/>
    <property type="match status" value="4"/>
</dbReference>
<keyword evidence="3" id="KW-0597">Phosphoprotein</keyword>
<feature type="domain" description="Histidine kinase/HSP90-like ATPase" evidence="10">
    <location>
        <begin position="550"/>
        <end position="639"/>
    </location>
</feature>
<dbReference type="Pfam" id="PF07730">
    <property type="entry name" value="HisKA_3"/>
    <property type="match status" value="1"/>
</dbReference>
<evidence type="ECO:0000256" key="9">
    <source>
        <dbReference type="SAM" id="Phobius"/>
    </source>
</evidence>
<keyword evidence="7" id="KW-0067">ATP-binding</keyword>
<dbReference type="PANTHER" id="PTHR24421:SF10">
    <property type="entry name" value="NITRATE_NITRITE SENSOR PROTEIN NARQ"/>
    <property type="match status" value="1"/>
</dbReference>
<dbReference type="InterPro" id="IPR019734">
    <property type="entry name" value="TPR_rpt"/>
</dbReference>
<sequence length="649" mass="74734">MKKTFFFVGLLFLLPGILPPLYATDVPRSSILYWESQPGSQLRDTTLIRLYAKSAELVSEIDSSLAWLHKGYKVALNLHSYTWLAYTHNQIGKIYLRKGVTFNAIEYFFKGLQYAELANDTSQQAFSWDMIGDCYADLKDFEKATSAETKAKKLYKDTQNLPDFLGASNDLSAILRARGLYQESLQILEEGLQVNQEVQNPRFERKAYFNLAATYLNMEKIAGAEKYGLKALALEQQLNGRANAELLSLLSLIKSQQNAEQEALNYAGRAELYLAYEWPHVKERVAFNLYETYKYLNYPDSALQWYVQFVEFRDNAMAEGQKKRIETLRYEYDAQQRDAQMQVLEQDMVQQSHIRNGLILGIIIFLLLVLALFRINSLLRKRKEELDHTNRQLLAMGQLLQQTNATLETRVEQRTRELMQANRALTLKNNEIQEALIRGQSIERKRVAAELHNNLGSLLSALKWRLEAIDFNHLSPSEEKLHESVVRLITDAYNQVRHISHNLMPSILEKKGLMPALEKLVNDLNRTGKAHFELNYPKDIHIENNKISFELYSCVLELVNNILKHANARQVVIEIVQTERFYIVLITDDGVGIPNPKNLVYGNGLENILHRINSLQGHFSIYPMKNEKGTTVTLRIPRKLVKPTTKLFA</sequence>
<dbReference type="PANTHER" id="PTHR24421">
    <property type="entry name" value="NITRATE/NITRITE SENSOR PROTEIN NARX-RELATED"/>
    <property type="match status" value="1"/>
</dbReference>
<evidence type="ECO:0000256" key="4">
    <source>
        <dbReference type="ARBA" id="ARBA00022679"/>
    </source>
</evidence>
<keyword evidence="9" id="KW-0472">Membrane</keyword>
<dbReference type="SUPFAM" id="SSF55874">
    <property type="entry name" value="ATPase domain of HSP90 chaperone/DNA topoisomerase II/histidine kinase"/>
    <property type="match status" value="1"/>
</dbReference>
<dbReference type="GO" id="GO:0005524">
    <property type="term" value="F:ATP binding"/>
    <property type="evidence" value="ECO:0007669"/>
    <property type="project" value="UniProtKB-KW"/>
</dbReference>
<dbReference type="InterPro" id="IPR003594">
    <property type="entry name" value="HATPase_dom"/>
</dbReference>
<evidence type="ECO:0000256" key="6">
    <source>
        <dbReference type="ARBA" id="ARBA00022777"/>
    </source>
</evidence>
<dbReference type="AlphaFoldDB" id="A0A4R4KNC1"/>
<evidence type="ECO:0000256" key="7">
    <source>
        <dbReference type="ARBA" id="ARBA00022840"/>
    </source>
</evidence>
<evidence type="ECO:0000256" key="2">
    <source>
        <dbReference type="ARBA" id="ARBA00012438"/>
    </source>
</evidence>
<dbReference type="InterPro" id="IPR011712">
    <property type="entry name" value="Sig_transdc_His_kin_sub3_dim/P"/>
</dbReference>
<keyword evidence="6" id="KW-0418">Kinase</keyword>
<evidence type="ECO:0000256" key="5">
    <source>
        <dbReference type="ARBA" id="ARBA00022741"/>
    </source>
</evidence>
<accession>A0A4R4KNC1</accession>
<evidence type="ECO:0000256" key="8">
    <source>
        <dbReference type="ARBA" id="ARBA00023012"/>
    </source>
</evidence>
<keyword evidence="9" id="KW-1133">Transmembrane helix</keyword>
<evidence type="ECO:0000256" key="1">
    <source>
        <dbReference type="ARBA" id="ARBA00000085"/>
    </source>
</evidence>
<dbReference type="GO" id="GO:0016020">
    <property type="term" value="C:membrane"/>
    <property type="evidence" value="ECO:0007669"/>
    <property type="project" value="InterPro"/>
</dbReference>
<proteinExistence type="predicted"/>
<dbReference type="Gene3D" id="1.20.5.1930">
    <property type="match status" value="1"/>
</dbReference>
<gene>
    <name evidence="12" type="ORF">EZE20_03780</name>
</gene>
<comment type="catalytic activity">
    <reaction evidence="1">
        <text>ATP + protein L-histidine = ADP + protein N-phospho-L-histidine.</text>
        <dbReference type="EC" id="2.7.13.3"/>
    </reaction>
</comment>
<dbReference type="EC" id="2.7.13.3" evidence="2"/>
<evidence type="ECO:0000256" key="3">
    <source>
        <dbReference type="ARBA" id="ARBA00022553"/>
    </source>
</evidence>
<dbReference type="Gene3D" id="1.25.40.10">
    <property type="entry name" value="Tetratricopeptide repeat domain"/>
    <property type="match status" value="2"/>
</dbReference>
<keyword evidence="4" id="KW-0808">Transferase</keyword>
<dbReference type="Gene3D" id="3.30.565.10">
    <property type="entry name" value="Histidine kinase-like ATPase, C-terminal domain"/>
    <property type="match status" value="1"/>
</dbReference>
<dbReference type="GO" id="GO:0000155">
    <property type="term" value="F:phosphorelay sensor kinase activity"/>
    <property type="evidence" value="ECO:0007669"/>
    <property type="project" value="InterPro"/>
</dbReference>
<dbReference type="InterPro" id="IPR011990">
    <property type="entry name" value="TPR-like_helical_dom_sf"/>
</dbReference>
<feature type="transmembrane region" description="Helical" evidence="9">
    <location>
        <begin position="354"/>
        <end position="373"/>
    </location>
</feature>
<keyword evidence="13" id="KW-1185">Reference proteome</keyword>
<reference evidence="12 13" key="1">
    <citation type="submission" date="2019-02" db="EMBL/GenBank/DDBJ databases">
        <title>Arundinibacter roseus gen. nov., sp. nov., a new member of the family Cytophagaceae.</title>
        <authorList>
            <person name="Szuroczki S."/>
            <person name="Khayer B."/>
            <person name="Sproer C."/>
            <person name="Toumi M."/>
            <person name="Szabo A."/>
            <person name="Felfoldi T."/>
            <person name="Schumann P."/>
            <person name="Toth E."/>
        </authorList>
    </citation>
    <scope>NUCLEOTIDE SEQUENCE [LARGE SCALE GENOMIC DNA]</scope>
    <source>
        <strain evidence="12 13">DMA-k-7a</strain>
    </source>
</reference>
<dbReference type="GO" id="GO:0046983">
    <property type="term" value="F:protein dimerization activity"/>
    <property type="evidence" value="ECO:0007669"/>
    <property type="project" value="InterPro"/>
</dbReference>
<dbReference type="EMBL" id="SMJU01000002">
    <property type="protein sequence ID" value="TDB68051.1"/>
    <property type="molecule type" value="Genomic_DNA"/>
</dbReference>
<keyword evidence="9" id="KW-0812">Transmembrane</keyword>
<protein>
    <recommendedName>
        <fullName evidence="2">histidine kinase</fullName>
        <ecNumber evidence="2">2.7.13.3</ecNumber>
    </recommendedName>
</protein>
<evidence type="ECO:0000313" key="12">
    <source>
        <dbReference type="EMBL" id="TDB68051.1"/>
    </source>
</evidence>
<keyword evidence="5" id="KW-0547">Nucleotide-binding</keyword>
<dbReference type="Proteomes" id="UP000295706">
    <property type="component" value="Unassembled WGS sequence"/>
</dbReference>
<name>A0A4R4KNC1_9BACT</name>
<dbReference type="InterPro" id="IPR050482">
    <property type="entry name" value="Sensor_HK_TwoCompSys"/>
</dbReference>
<organism evidence="12 13">
    <name type="scientific">Arundinibacter roseus</name>
    <dbReference type="NCBI Taxonomy" id="2070510"/>
    <lineage>
        <taxon>Bacteria</taxon>
        <taxon>Pseudomonadati</taxon>
        <taxon>Bacteroidota</taxon>
        <taxon>Cytophagia</taxon>
        <taxon>Cytophagales</taxon>
        <taxon>Spirosomataceae</taxon>
        <taxon>Arundinibacter</taxon>
    </lineage>
</organism>
<dbReference type="CDD" id="cd16917">
    <property type="entry name" value="HATPase_UhpB-NarQ-NarX-like"/>
    <property type="match status" value="1"/>
</dbReference>
<dbReference type="Pfam" id="PF02518">
    <property type="entry name" value="HATPase_c"/>
    <property type="match status" value="1"/>
</dbReference>